<keyword evidence="11" id="KW-0812">Transmembrane</keyword>
<evidence type="ECO:0000256" key="8">
    <source>
        <dbReference type="ARBA" id="ARBA00023012"/>
    </source>
</evidence>
<dbReference type="Proteomes" id="UP001501594">
    <property type="component" value="Unassembled WGS sequence"/>
</dbReference>
<evidence type="ECO:0000256" key="10">
    <source>
        <dbReference type="SAM" id="MobiDB-lite"/>
    </source>
</evidence>
<evidence type="ECO:0000256" key="9">
    <source>
        <dbReference type="SAM" id="Coils"/>
    </source>
</evidence>
<evidence type="ECO:0000313" key="15">
    <source>
        <dbReference type="EMBL" id="GAA4264631.1"/>
    </source>
</evidence>
<keyword evidence="3" id="KW-0597">Phosphoprotein</keyword>
<keyword evidence="11" id="KW-0472">Membrane</keyword>
<keyword evidence="16" id="KW-1185">Reference proteome</keyword>
<keyword evidence="8" id="KW-0902">Two-component regulatory system</keyword>
<evidence type="ECO:0000256" key="6">
    <source>
        <dbReference type="ARBA" id="ARBA00022777"/>
    </source>
</evidence>
<dbReference type="EC" id="2.7.13.3" evidence="2"/>
<keyword evidence="7" id="KW-0067">ATP-binding</keyword>
<dbReference type="RefSeq" id="WP_344793219.1">
    <property type="nucleotide sequence ID" value="NZ_BAABAU010000001.1"/>
</dbReference>
<feature type="domain" description="DUF7134" evidence="14">
    <location>
        <begin position="2"/>
        <end position="166"/>
    </location>
</feature>
<dbReference type="InterPro" id="IPR003594">
    <property type="entry name" value="HATPase_dom"/>
</dbReference>
<evidence type="ECO:0000256" key="5">
    <source>
        <dbReference type="ARBA" id="ARBA00022741"/>
    </source>
</evidence>
<feature type="transmembrane region" description="Helical" evidence="11">
    <location>
        <begin position="138"/>
        <end position="162"/>
    </location>
</feature>
<keyword evidence="4" id="KW-0808">Transferase</keyword>
<feature type="transmembrane region" description="Helical" evidence="11">
    <location>
        <begin position="100"/>
        <end position="118"/>
    </location>
</feature>
<evidence type="ECO:0000313" key="16">
    <source>
        <dbReference type="Proteomes" id="UP001501594"/>
    </source>
</evidence>
<dbReference type="Pfam" id="PF23539">
    <property type="entry name" value="DUF7134"/>
    <property type="match status" value="1"/>
</dbReference>
<evidence type="ECO:0000259" key="13">
    <source>
        <dbReference type="Pfam" id="PF07730"/>
    </source>
</evidence>
<organism evidence="15 16">
    <name type="scientific">Frondihabitans peucedani</name>
    <dbReference type="NCBI Taxonomy" id="598626"/>
    <lineage>
        <taxon>Bacteria</taxon>
        <taxon>Bacillati</taxon>
        <taxon>Actinomycetota</taxon>
        <taxon>Actinomycetes</taxon>
        <taxon>Micrococcales</taxon>
        <taxon>Microbacteriaceae</taxon>
        <taxon>Frondihabitans</taxon>
    </lineage>
</organism>
<dbReference type="SUPFAM" id="SSF55874">
    <property type="entry name" value="ATPase domain of HSP90 chaperone/DNA topoisomerase II/histidine kinase"/>
    <property type="match status" value="1"/>
</dbReference>
<keyword evidence="6 15" id="KW-0418">Kinase</keyword>
<dbReference type="Pfam" id="PF07730">
    <property type="entry name" value="HisKA_3"/>
    <property type="match status" value="1"/>
</dbReference>
<evidence type="ECO:0000259" key="12">
    <source>
        <dbReference type="Pfam" id="PF02518"/>
    </source>
</evidence>
<accession>A0ABP8DXB6</accession>
<feature type="domain" description="Histidine kinase/HSP90-like ATPase" evidence="12">
    <location>
        <begin position="303"/>
        <end position="418"/>
    </location>
</feature>
<feature type="compositionally biased region" description="Basic and acidic residues" evidence="10">
    <location>
        <begin position="351"/>
        <end position="366"/>
    </location>
</feature>
<dbReference type="Gene3D" id="1.20.5.1930">
    <property type="match status" value="1"/>
</dbReference>
<feature type="transmembrane region" description="Helical" evidence="11">
    <location>
        <begin position="9"/>
        <end position="27"/>
    </location>
</feature>
<sequence length="424" mass="44316">MWTSIERRPLLVDVIVAVVAFAFFGVLDVTRTGWQTLPVDALFALAVAFRRRSPGVGLAIAWVGAVVQLVVLPSFINGDVLIAVVIFATSLARQPVVQRLGLVSSVAGGIIASVKLVLVTGDFLPHGQSDSQEAFSRVIYSVGVAGVVAAALALFWLLGMIARVRRELLTARLERLEGEQDLLRAELRVAQETERTRISREMHDAIGHSLAVIIAQSDGARYAVAKNPAAATDALGVINRSARSALDDVSELLSVLATSTGHEGSLGVADLDTLLTNMESSGLAISFNETGDRLDLSRSCDLALFRVVQEVLTNALKHGGPGTTVSVALTWSTQAVTVDSVTTETDGPDLLGRDADGPDLLGRAEADDGPPSAEPAPTRGGHGIAGMVERVRLVGGSVTAGPRADGVRGFAVHATIPHAPGGAE</sequence>
<evidence type="ECO:0000256" key="3">
    <source>
        <dbReference type="ARBA" id="ARBA00022553"/>
    </source>
</evidence>
<dbReference type="Gene3D" id="3.30.565.10">
    <property type="entry name" value="Histidine kinase-like ATPase, C-terminal domain"/>
    <property type="match status" value="1"/>
</dbReference>
<feature type="domain" description="Signal transduction histidine kinase subgroup 3 dimerisation and phosphoacceptor" evidence="13">
    <location>
        <begin position="194"/>
        <end position="258"/>
    </location>
</feature>
<dbReference type="Pfam" id="PF02518">
    <property type="entry name" value="HATPase_c"/>
    <property type="match status" value="1"/>
</dbReference>
<dbReference type="InterPro" id="IPR055558">
    <property type="entry name" value="DUF7134"/>
</dbReference>
<evidence type="ECO:0000259" key="14">
    <source>
        <dbReference type="Pfam" id="PF23539"/>
    </source>
</evidence>
<dbReference type="InterPro" id="IPR036890">
    <property type="entry name" value="HATPase_C_sf"/>
</dbReference>
<evidence type="ECO:0000256" key="4">
    <source>
        <dbReference type="ARBA" id="ARBA00022679"/>
    </source>
</evidence>
<comment type="caution">
    <text evidence="15">The sequence shown here is derived from an EMBL/GenBank/DDBJ whole genome shotgun (WGS) entry which is preliminary data.</text>
</comment>
<dbReference type="PANTHER" id="PTHR24421">
    <property type="entry name" value="NITRATE/NITRITE SENSOR PROTEIN NARX-RELATED"/>
    <property type="match status" value="1"/>
</dbReference>
<dbReference type="InterPro" id="IPR050482">
    <property type="entry name" value="Sensor_HK_TwoCompSys"/>
</dbReference>
<dbReference type="EMBL" id="BAABAU010000001">
    <property type="protein sequence ID" value="GAA4264631.1"/>
    <property type="molecule type" value="Genomic_DNA"/>
</dbReference>
<dbReference type="GO" id="GO:0016301">
    <property type="term" value="F:kinase activity"/>
    <property type="evidence" value="ECO:0007669"/>
    <property type="project" value="UniProtKB-KW"/>
</dbReference>
<name>A0ABP8DXB6_9MICO</name>
<evidence type="ECO:0000256" key="2">
    <source>
        <dbReference type="ARBA" id="ARBA00012438"/>
    </source>
</evidence>
<comment type="catalytic activity">
    <reaction evidence="1">
        <text>ATP + protein L-histidine = ADP + protein N-phospho-L-histidine.</text>
        <dbReference type="EC" id="2.7.13.3"/>
    </reaction>
</comment>
<dbReference type="PANTHER" id="PTHR24421:SF10">
    <property type="entry name" value="NITRATE_NITRITE SENSOR PROTEIN NARQ"/>
    <property type="match status" value="1"/>
</dbReference>
<evidence type="ECO:0000256" key="11">
    <source>
        <dbReference type="SAM" id="Phobius"/>
    </source>
</evidence>
<gene>
    <name evidence="15" type="ORF">GCM10022256_02430</name>
</gene>
<evidence type="ECO:0000256" key="7">
    <source>
        <dbReference type="ARBA" id="ARBA00022840"/>
    </source>
</evidence>
<protein>
    <recommendedName>
        <fullName evidence="2">histidine kinase</fullName>
        <ecNumber evidence="2">2.7.13.3</ecNumber>
    </recommendedName>
</protein>
<keyword evidence="9" id="KW-0175">Coiled coil</keyword>
<keyword evidence="5" id="KW-0547">Nucleotide-binding</keyword>
<dbReference type="InterPro" id="IPR011712">
    <property type="entry name" value="Sig_transdc_His_kin_sub3_dim/P"/>
</dbReference>
<feature type="region of interest" description="Disordered" evidence="10">
    <location>
        <begin position="341"/>
        <end position="384"/>
    </location>
</feature>
<feature type="coiled-coil region" evidence="9">
    <location>
        <begin position="166"/>
        <end position="193"/>
    </location>
</feature>
<feature type="transmembrane region" description="Helical" evidence="11">
    <location>
        <begin position="59"/>
        <end position="88"/>
    </location>
</feature>
<reference evidence="16" key="1">
    <citation type="journal article" date="2019" name="Int. J. Syst. Evol. Microbiol.">
        <title>The Global Catalogue of Microorganisms (GCM) 10K type strain sequencing project: providing services to taxonomists for standard genome sequencing and annotation.</title>
        <authorList>
            <consortium name="The Broad Institute Genomics Platform"/>
            <consortium name="The Broad Institute Genome Sequencing Center for Infectious Disease"/>
            <person name="Wu L."/>
            <person name="Ma J."/>
        </authorList>
    </citation>
    <scope>NUCLEOTIDE SEQUENCE [LARGE SCALE GENOMIC DNA]</scope>
    <source>
        <strain evidence="16">JCM 17442</strain>
    </source>
</reference>
<dbReference type="CDD" id="cd16917">
    <property type="entry name" value="HATPase_UhpB-NarQ-NarX-like"/>
    <property type="match status" value="1"/>
</dbReference>
<proteinExistence type="predicted"/>
<keyword evidence="11" id="KW-1133">Transmembrane helix</keyword>
<evidence type="ECO:0000256" key="1">
    <source>
        <dbReference type="ARBA" id="ARBA00000085"/>
    </source>
</evidence>